<comment type="caution">
    <text evidence="2">The sequence shown here is derived from an EMBL/GenBank/DDBJ whole genome shotgun (WGS) entry which is preliminary data.</text>
</comment>
<reference evidence="2 3" key="1">
    <citation type="journal article" date="2024" name="BMC Genomics">
        <title>De novo assembly and annotation of Popillia japonica's genome with initial clues to its potential as an invasive pest.</title>
        <authorList>
            <person name="Cucini C."/>
            <person name="Boschi S."/>
            <person name="Funari R."/>
            <person name="Cardaioli E."/>
            <person name="Iannotti N."/>
            <person name="Marturano G."/>
            <person name="Paoli F."/>
            <person name="Bruttini M."/>
            <person name="Carapelli A."/>
            <person name="Frati F."/>
            <person name="Nardi F."/>
        </authorList>
    </citation>
    <scope>NUCLEOTIDE SEQUENCE [LARGE SCALE GENOMIC DNA]</scope>
    <source>
        <strain evidence="2">DMR45628</strain>
    </source>
</reference>
<proteinExistence type="predicted"/>
<organism evidence="2 3">
    <name type="scientific">Popillia japonica</name>
    <name type="common">Japanese beetle</name>
    <dbReference type="NCBI Taxonomy" id="7064"/>
    <lineage>
        <taxon>Eukaryota</taxon>
        <taxon>Metazoa</taxon>
        <taxon>Ecdysozoa</taxon>
        <taxon>Arthropoda</taxon>
        <taxon>Hexapoda</taxon>
        <taxon>Insecta</taxon>
        <taxon>Pterygota</taxon>
        <taxon>Neoptera</taxon>
        <taxon>Endopterygota</taxon>
        <taxon>Coleoptera</taxon>
        <taxon>Polyphaga</taxon>
        <taxon>Scarabaeiformia</taxon>
        <taxon>Scarabaeidae</taxon>
        <taxon>Rutelinae</taxon>
        <taxon>Popillia</taxon>
    </lineage>
</organism>
<dbReference type="Proteomes" id="UP001458880">
    <property type="component" value="Unassembled WGS sequence"/>
</dbReference>
<keyword evidence="1" id="KW-0175">Coiled coil</keyword>
<accession>A0AAW1K160</accession>
<evidence type="ECO:0000313" key="3">
    <source>
        <dbReference type="Proteomes" id="UP001458880"/>
    </source>
</evidence>
<evidence type="ECO:0000256" key="1">
    <source>
        <dbReference type="SAM" id="Coils"/>
    </source>
</evidence>
<dbReference type="EMBL" id="JASPKY010000286">
    <property type="protein sequence ID" value="KAK9710989.1"/>
    <property type="molecule type" value="Genomic_DNA"/>
</dbReference>
<sequence>MVLSLLRVERLSVEGMMSRSFREADHARRMDTIREDLEKVEKNLEKECSRELSEYLQPLIKFFDRANEYLESRKQSLPSILQSHRVASELVPGRILLITESNHINKLAMLLASNTSSAKIAYKVLILTDDRDDGGANQGCC</sequence>
<feature type="coiled-coil region" evidence="1">
    <location>
        <begin position="23"/>
        <end position="54"/>
    </location>
</feature>
<dbReference type="AlphaFoldDB" id="A0AAW1K160"/>
<protein>
    <submittedName>
        <fullName evidence="2">rRNA-processing arch domain</fullName>
    </submittedName>
</protein>
<evidence type="ECO:0000313" key="2">
    <source>
        <dbReference type="EMBL" id="KAK9710989.1"/>
    </source>
</evidence>
<keyword evidence="3" id="KW-1185">Reference proteome</keyword>
<gene>
    <name evidence="2" type="ORF">QE152_g25732</name>
</gene>
<name>A0AAW1K160_POPJA</name>